<comment type="caution">
    <text evidence="1">The sequence shown here is derived from an EMBL/GenBank/DDBJ whole genome shotgun (WGS) entry which is preliminary data.</text>
</comment>
<dbReference type="Proteomes" id="UP000638981">
    <property type="component" value="Unassembled WGS sequence"/>
</dbReference>
<evidence type="ECO:0000313" key="1">
    <source>
        <dbReference type="EMBL" id="GHC48171.1"/>
    </source>
</evidence>
<gene>
    <name evidence="1" type="ORF">GCM10007315_07660</name>
</gene>
<reference evidence="1" key="1">
    <citation type="journal article" date="2014" name="Int. J. Syst. Evol. Microbiol.">
        <title>Complete genome sequence of Corynebacterium casei LMG S-19264T (=DSM 44701T), isolated from a smear-ripened cheese.</title>
        <authorList>
            <consortium name="US DOE Joint Genome Institute (JGI-PGF)"/>
            <person name="Walter F."/>
            <person name="Albersmeier A."/>
            <person name="Kalinowski J."/>
            <person name="Ruckert C."/>
        </authorList>
    </citation>
    <scope>NUCLEOTIDE SEQUENCE</scope>
    <source>
        <strain evidence="1">KCTC 23310</strain>
    </source>
</reference>
<name>A0A918THK2_9RHOB</name>
<protein>
    <submittedName>
        <fullName evidence="1">Uncharacterized protein</fullName>
    </submittedName>
</protein>
<keyword evidence="2" id="KW-1185">Reference proteome</keyword>
<proteinExistence type="predicted"/>
<evidence type="ECO:0000313" key="2">
    <source>
        <dbReference type="Proteomes" id="UP000638981"/>
    </source>
</evidence>
<reference evidence="1" key="2">
    <citation type="submission" date="2020-09" db="EMBL/GenBank/DDBJ databases">
        <authorList>
            <person name="Sun Q."/>
            <person name="Kim S."/>
        </authorList>
    </citation>
    <scope>NUCLEOTIDE SEQUENCE</scope>
    <source>
        <strain evidence="1">KCTC 23310</strain>
    </source>
</reference>
<dbReference type="EMBL" id="BMYJ01000002">
    <property type="protein sequence ID" value="GHC48171.1"/>
    <property type="molecule type" value="Genomic_DNA"/>
</dbReference>
<dbReference type="AlphaFoldDB" id="A0A918THK2"/>
<sequence length="185" mass="21623">MSEQKPNVRPAFPGDDWAELRNAMAMHAVSQIQMISVMVAQDYRTAIEIVGAKQDPVALALEADNRFNVFLFLPAHGHLAAFWRRHTNRLAPPNEASRDRVNLLCDEFHDWLKYEVNRWWLGKGRLIRRFAVLLARWNRVNMLELEEQMMMELTELYPLPRPDTDDFFDNPARFSPYPDVKRNGG</sequence>
<accession>A0A918THK2</accession>
<organism evidence="1 2">
    <name type="scientific">Neogemmobacter tilapiae</name>
    <dbReference type="NCBI Taxonomy" id="875041"/>
    <lineage>
        <taxon>Bacteria</taxon>
        <taxon>Pseudomonadati</taxon>
        <taxon>Pseudomonadota</taxon>
        <taxon>Alphaproteobacteria</taxon>
        <taxon>Rhodobacterales</taxon>
        <taxon>Paracoccaceae</taxon>
        <taxon>Neogemmobacter</taxon>
    </lineage>
</organism>